<keyword evidence="6" id="KW-0256">Endoplasmic reticulum</keyword>
<dbReference type="OrthoDB" id="28748at2759"/>
<evidence type="ECO:0008006" key="13">
    <source>
        <dbReference type="Google" id="ProtNLM"/>
    </source>
</evidence>
<dbReference type="EMBL" id="HG793126">
    <property type="protein sequence ID" value="CDK25356.1"/>
    <property type="molecule type" value="Genomic_DNA"/>
</dbReference>
<reference evidence="11" key="1">
    <citation type="submission" date="2013-12" db="EMBL/GenBank/DDBJ databases">
        <authorList>
            <person name="Genoscope - CEA"/>
        </authorList>
    </citation>
    <scope>NUCLEOTIDE SEQUENCE</scope>
    <source>
        <strain evidence="11">CBS 1993</strain>
    </source>
</reference>
<name>W6MHB4_9ASCO</name>
<accession>W6MHB4</accession>
<evidence type="ECO:0000256" key="8">
    <source>
        <dbReference type="ARBA" id="ARBA00023136"/>
    </source>
</evidence>
<reference evidence="11" key="2">
    <citation type="submission" date="2014-02" db="EMBL/GenBank/DDBJ databases">
        <title>Complete DNA sequence of /Kuraishia capsulata/ illustrates novel genomic features among budding yeasts (/Saccharomycotina/).</title>
        <authorList>
            <person name="Morales L."/>
            <person name="Noel B."/>
            <person name="Porcel B."/>
            <person name="Marcet-Houben M."/>
            <person name="Hullo M-F."/>
            <person name="Sacerdot C."/>
            <person name="Tekaia F."/>
            <person name="Leh-Louis V."/>
            <person name="Despons L."/>
            <person name="Khanna V."/>
            <person name="Aury J-M."/>
            <person name="Barbe V."/>
            <person name="Couloux A."/>
            <person name="Labadie K."/>
            <person name="Pelletier E."/>
            <person name="Souciet J-L."/>
            <person name="Boekhout T."/>
            <person name="Gabaldon T."/>
            <person name="Wincker P."/>
            <person name="Dujon B."/>
        </authorList>
    </citation>
    <scope>NUCLEOTIDE SEQUENCE</scope>
    <source>
        <strain evidence="11">CBS 1993</strain>
    </source>
</reference>
<dbReference type="PANTHER" id="PTHR21072">
    <property type="entry name" value="GPI TRANSAMIDASE COMPONENT PIG-S"/>
    <property type="match status" value="1"/>
</dbReference>
<dbReference type="AlphaFoldDB" id="W6MHB4"/>
<keyword evidence="4" id="KW-0337">GPI-anchor biosynthesis</keyword>
<keyword evidence="8 10" id="KW-0472">Membrane</keyword>
<keyword evidence="9" id="KW-0325">Glycoprotein</keyword>
<comment type="subcellular location">
    <subcellularLocation>
        <location evidence="1">Endoplasmic reticulum membrane</location>
        <topology evidence="1">Multi-pass membrane protein</topology>
    </subcellularLocation>
</comment>
<evidence type="ECO:0000313" key="11">
    <source>
        <dbReference type="EMBL" id="CDK25356.1"/>
    </source>
</evidence>
<evidence type="ECO:0000256" key="5">
    <source>
        <dbReference type="ARBA" id="ARBA00022692"/>
    </source>
</evidence>
<evidence type="ECO:0000313" key="12">
    <source>
        <dbReference type="Proteomes" id="UP000019384"/>
    </source>
</evidence>
<dbReference type="RefSeq" id="XP_022457368.1">
    <property type="nucleotide sequence ID" value="XM_022603492.1"/>
</dbReference>
<dbReference type="Pfam" id="PF10510">
    <property type="entry name" value="PIG-S"/>
    <property type="match status" value="1"/>
</dbReference>
<keyword evidence="7 10" id="KW-1133">Transmembrane helix</keyword>
<evidence type="ECO:0000256" key="1">
    <source>
        <dbReference type="ARBA" id="ARBA00004477"/>
    </source>
</evidence>
<feature type="transmembrane region" description="Helical" evidence="10">
    <location>
        <begin position="51"/>
        <end position="69"/>
    </location>
</feature>
<evidence type="ECO:0000256" key="3">
    <source>
        <dbReference type="ARBA" id="ARBA00005316"/>
    </source>
</evidence>
<dbReference type="UniPathway" id="UPA00196"/>
<dbReference type="STRING" id="1382522.W6MHB4"/>
<protein>
    <recommendedName>
        <fullName evidence="13">GPI transamidase component PIG-S</fullName>
    </recommendedName>
</protein>
<dbReference type="PANTHER" id="PTHR21072:SF13">
    <property type="entry name" value="GPI TRANSAMIDASE COMPONENT PIG-S"/>
    <property type="match status" value="1"/>
</dbReference>
<organism evidence="11 12">
    <name type="scientific">Kuraishia capsulata CBS 1993</name>
    <dbReference type="NCBI Taxonomy" id="1382522"/>
    <lineage>
        <taxon>Eukaryota</taxon>
        <taxon>Fungi</taxon>
        <taxon>Dikarya</taxon>
        <taxon>Ascomycota</taxon>
        <taxon>Saccharomycotina</taxon>
        <taxon>Pichiomycetes</taxon>
        <taxon>Pichiales</taxon>
        <taxon>Pichiaceae</taxon>
        <taxon>Kuraishia</taxon>
    </lineage>
</organism>
<proteinExistence type="inferred from homology"/>
<gene>
    <name evidence="11" type="ORF">KUCA_T00001325001</name>
</gene>
<keyword evidence="12" id="KW-1185">Reference proteome</keyword>
<evidence type="ECO:0000256" key="2">
    <source>
        <dbReference type="ARBA" id="ARBA00004687"/>
    </source>
</evidence>
<evidence type="ECO:0000256" key="9">
    <source>
        <dbReference type="ARBA" id="ARBA00023180"/>
    </source>
</evidence>
<comment type="pathway">
    <text evidence="2">Glycolipid biosynthesis; glycosylphosphatidylinositol-anchor biosynthesis.</text>
</comment>
<evidence type="ECO:0000256" key="7">
    <source>
        <dbReference type="ARBA" id="ARBA00022989"/>
    </source>
</evidence>
<dbReference type="GeneID" id="34518756"/>
<evidence type="ECO:0000256" key="10">
    <source>
        <dbReference type="SAM" id="Phobius"/>
    </source>
</evidence>
<evidence type="ECO:0000256" key="4">
    <source>
        <dbReference type="ARBA" id="ARBA00022502"/>
    </source>
</evidence>
<dbReference type="HOGENOM" id="CLU_010026_1_0_1"/>
<dbReference type="GO" id="GO:0016255">
    <property type="term" value="P:attachment of GPI anchor to protein"/>
    <property type="evidence" value="ECO:0007669"/>
    <property type="project" value="InterPro"/>
</dbReference>
<comment type="similarity">
    <text evidence="3">Belongs to the PIGS family.</text>
</comment>
<dbReference type="GO" id="GO:0042765">
    <property type="term" value="C:GPI-anchor transamidase complex"/>
    <property type="evidence" value="ECO:0007669"/>
    <property type="project" value="InterPro"/>
</dbReference>
<feature type="transmembrane region" description="Helical" evidence="10">
    <location>
        <begin position="486"/>
        <end position="508"/>
    </location>
</feature>
<sequence length="530" mass="60089">MIRDYTYHNSAKSQPPAFYCFFLEVSLKSPKMGSRSLPEDSPQMMALRRKIVLSILFICACIGTPIWNWTTRLYRAELPYDQIYALQAHALEEVHIEIPIEVKSSSEIIDVTQTLLDSRIGLILGSQPRVDWRIQLKEADSVPSNAGYLLELIDPDDDSTFQDVDGFRLRLRLNSDNDISTPEQISDYLIGEIFRSELDSLKSPHEDDLMTIPYSSTYHISLSLLQGAGDIMDWDVERCSQEFQQYLEFLRPIASFSLDSQVGYYASLSEDTLKNIWDEESQTYLLTEKEMSTFIDHSEWGLEENTISENVINFVVYVPSEANSPITIKGSNSNSFLVPQWGGLKIHNAPKGLPIILEHDTLSPIMEIFASQLLSLLGSPKTPGSFAIRIDILTRVRTIKNIERALNNLLSLAKLTKQLPTISIPDFTLAYVESALRSINSAITLINSQDFADANKLSIEAVDQSNRAFFEKDMIQQMYFPDEHKMAVYVPLLGPFATIIFLGTLRIFKEWSSMRKEASKMASTTEKART</sequence>
<evidence type="ECO:0000256" key="6">
    <source>
        <dbReference type="ARBA" id="ARBA00022824"/>
    </source>
</evidence>
<keyword evidence="5 10" id="KW-0812">Transmembrane</keyword>
<dbReference type="InterPro" id="IPR019540">
    <property type="entry name" value="PtdIno-glycan_biosynth_class_S"/>
</dbReference>
<dbReference type="GO" id="GO:0006506">
    <property type="term" value="P:GPI anchor biosynthetic process"/>
    <property type="evidence" value="ECO:0007669"/>
    <property type="project" value="UniProtKB-UniPathway"/>
</dbReference>
<dbReference type="Proteomes" id="UP000019384">
    <property type="component" value="Unassembled WGS sequence"/>
</dbReference>